<dbReference type="Proteomes" id="UP000642809">
    <property type="component" value="Unassembled WGS sequence"/>
</dbReference>
<dbReference type="EMBL" id="BMYF01000001">
    <property type="protein sequence ID" value="GHB24087.1"/>
    <property type="molecule type" value="Genomic_DNA"/>
</dbReference>
<sequence>MKKLFAFAFLLAGFMSFQVVAQDDSEEVTEDEMKKYATMEVMVAAFTQEKQEKLVEMIRENEVLGGGARYNEIKGAWGKDDKMAEINVTEEEKEAYSEIQSYIDSIGEEVKEYMIELIKDPEVLGAATYNKVKRAMADPAVKSQIDSMIADLKTQGSSDADTER</sequence>
<reference evidence="2" key="1">
    <citation type="journal article" date="2014" name="Int. J. Syst. Evol. Microbiol.">
        <title>Complete genome sequence of Corynebacterium casei LMG S-19264T (=DSM 44701T), isolated from a smear-ripened cheese.</title>
        <authorList>
            <consortium name="US DOE Joint Genome Institute (JGI-PGF)"/>
            <person name="Walter F."/>
            <person name="Albersmeier A."/>
            <person name="Kalinowski J."/>
            <person name="Ruckert C."/>
        </authorList>
    </citation>
    <scope>NUCLEOTIDE SEQUENCE</scope>
    <source>
        <strain evidence="2">KCTC 23224</strain>
    </source>
</reference>
<reference evidence="2" key="2">
    <citation type="submission" date="2020-09" db="EMBL/GenBank/DDBJ databases">
        <authorList>
            <person name="Sun Q."/>
            <person name="Kim S."/>
        </authorList>
    </citation>
    <scope>NUCLEOTIDE SEQUENCE</scope>
    <source>
        <strain evidence="2">KCTC 23224</strain>
    </source>
</reference>
<evidence type="ECO:0000256" key="1">
    <source>
        <dbReference type="SAM" id="SignalP"/>
    </source>
</evidence>
<evidence type="ECO:0008006" key="4">
    <source>
        <dbReference type="Google" id="ProtNLM"/>
    </source>
</evidence>
<name>A0A8J3CVB1_9BACT</name>
<accession>A0A8J3CVB1</accession>
<keyword evidence="1" id="KW-0732">Signal</keyword>
<feature type="signal peptide" evidence="1">
    <location>
        <begin position="1"/>
        <end position="21"/>
    </location>
</feature>
<comment type="caution">
    <text evidence="2">The sequence shown here is derived from an EMBL/GenBank/DDBJ whole genome shotgun (WGS) entry which is preliminary data.</text>
</comment>
<feature type="chain" id="PRO_5035271180" description="DUF4168 domain-containing protein" evidence="1">
    <location>
        <begin position="22"/>
        <end position="164"/>
    </location>
</feature>
<dbReference type="RefSeq" id="WP_189578337.1">
    <property type="nucleotide sequence ID" value="NZ_BMYF01000001.1"/>
</dbReference>
<evidence type="ECO:0000313" key="2">
    <source>
        <dbReference type="EMBL" id="GHB24087.1"/>
    </source>
</evidence>
<protein>
    <recommendedName>
        <fullName evidence="4">DUF4168 domain-containing protein</fullName>
    </recommendedName>
</protein>
<dbReference type="AlphaFoldDB" id="A0A8J3CVB1"/>
<proteinExistence type="predicted"/>
<gene>
    <name evidence="2" type="ORF">GCM10008106_00970</name>
</gene>
<keyword evidence="3" id="KW-1185">Reference proteome</keyword>
<evidence type="ECO:0000313" key="3">
    <source>
        <dbReference type="Proteomes" id="UP000642809"/>
    </source>
</evidence>
<organism evidence="2 3">
    <name type="scientific">Mongoliitalea lutea</name>
    <dbReference type="NCBI Taxonomy" id="849756"/>
    <lineage>
        <taxon>Bacteria</taxon>
        <taxon>Pseudomonadati</taxon>
        <taxon>Bacteroidota</taxon>
        <taxon>Cytophagia</taxon>
        <taxon>Cytophagales</taxon>
        <taxon>Cyclobacteriaceae</taxon>
        <taxon>Mongoliitalea</taxon>
    </lineage>
</organism>